<dbReference type="Gene3D" id="3.40.50.300">
    <property type="entry name" value="P-loop containing nucleotide triphosphate hydrolases"/>
    <property type="match status" value="1"/>
</dbReference>
<evidence type="ECO:0000313" key="7">
    <source>
        <dbReference type="EMBL" id="MCK9875878.1"/>
    </source>
</evidence>
<keyword evidence="4" id="KW-0342">GTP-binding</keyword>
<name>A0ABT0JWE9_9ACTN</name>
<gene>
    <name evidence="7" type="primary">meaB</name>
    <name evidence="7" type="ORF">MXD59_08845</name>
</gene>
<dbReference type="Pfam" id="PF03308">
    <property type="entry name" value="MeaB"/>
    <property type="match status" value="1"/>
</dbReference>
<evidence type="ECO:0000256" key="4">
    <source>
        <dbReference type="ARBA" id="ARBA00023134"/>
    </source>
</evidence>
<protein>
    <submittedName>
        <fullName evidence="7">Methylmalonyl Co-A mutase-associated GTPase MeaB</fullName>
    </submittedName>
</protein>
<feature type="domain" description="AAA+ ATPase" evidence="6">
    <location>
        <begin position="58"/>
        <end position="227"/>
    </location>
</feature>
<dbReference type="PANTHER" id="PTHR43087:SF1">
    <property type="entry name" value="LAO_AO TRANSPORT SYSTEM ATPASE"/>
    <property type="match status" value="1"/>
</dbReference>
<keyword evidence="3" id="KW-0378">Hydrolase</keyword>
<organism evidence="7 8">
    <name type="scientific">Frankia umida</name>
    <dbReference type="NCBI Taxonomy" id="573489"/>
    <lineage>
        <taxon>Bacteria</taxon>
        <taxon>Bacillati</taxon>
        <taxon>Actinomycetota</taxon>
        <taxon>Actinomycetes</taxon>
        <taxon>Frankiales</taxon>
        <taxon>Frankiaceae</taxon>
        <taxon>Frankia</taxon>
    </lineage>
</organism>
<comment type="similarity">
    <text evidence="1">Belongs to the SIMIBI class G3E GTPase family. ArgK/MeaB subfamily.</text>
</comment>
<dbReference type="InterPro" id="IPR003593">
    <property type="entry name" value="AAA+_ATPase"/>
</dbReference>
<reference evidence="7 8" key="1">
    <citation type="submission" date="2022-04" db="EMBL/GenBank/DDBJ databases">
        <title>Genome diversity in the genus Frankia.</title>
        <authorList>
            <person name="Carlos-Shanley C."/>
            <person name="Hahn D."/>
        </authorList>
    </citation>
    <scope>NUCLEOTIDE SEQUENCE [LARGE SCALE GENOMIC DNA]</scope>
    <source>
        <strain evidence="7 8">Ag45/Mut15</strain>
    </source>
</reference>
<comment type="caution">
    <text evidence="7">The sequence shown here is derived from an EMBL/GenBank/DDBJ whole genome shotgun (WGS) entry which is preliminary data.</text>
</comment>
<dbReference type="InterPro" id="IPR027417">
    <property type="entry name" value="P-loop_NTPase"/>
</dbReference>
<evidence type="ECO:0000256" key="1">
    <source>
        <dbReference type="ARBA" id="ARBA00009625"/>
    </source>
</evidence>
<accession>A0ABT0JWE9</accession>
<dbReference type="SMART" id="SM00382">
    <property type="entry name" value="AAA"/>
    <property type="match status" value="1"/>
</dbReference>
<dbReference type="EMBL" id="JALKFT010000006">
    <property type="protein sequence ID" value="MCK9875878.1"/>
    <property type="molecule type" value="Genomic_DNA"/>
</dbReference>
<sequence>MRPAAAGAGIAGLVAAAAEGDRRAVARLLSLAENNPAGWPELSAALTAHAVHAGPARPAQIVGLTGPPGVGKSTTTAALARAFRDAGRRVGVLAVDPSSPVTGGALLGDRIRMTELAGDPGVFVRSLASRGQLGGLALATAQALRVLGAAGYDLLLVETVGVGQAEVDIAALADTTCLLLAPGAGDGVQAVKAGLLEVADILVVNKSDQPGADRTVADLTAMLRLGRRTPQADGPGPGVVRLAAVHGQGIDILLGRITDHYQWLVASGELGRRRLARARGEIRTLALATVRARLADPAMEAALAALAGAVVDATIDPARASERLLSAAWSPPADASTD</sequence>
<dbReference type="CDD" id="cd03114">
    <property type="entry name" value="MMAA-like"/>
    <property type="match status" value="1"/>
</dbReference>
<dbReference type="Proteomes" id="UP001201873">
    <property type="component" value="Unassembled WGS sequence"/>
</dbReference>
<evidence type="ECO:0000313" key="8">
    <source>
        <dbReference type="Proteomes" id="UP001201873"/>
    </source>
</evidence>
<keyword evidence="8" id="KW-1185">Reference proteome</keyword>
<dbReference type="InterPro" id="IPR005129">
    <property type="entry name" value="GTPase_ArgK"/>
</dbReference>
<dbReference type="SUPFAM" id="SSF52540">
    <property type="entry name" value="P-loop containing nucleoside triphosphate hydrolases"/>
    <property type="match status" value="1"/>
</dbReference>
<evidence type="ECO:0000256" key="3">
    <source>
        <dbReference type="ARBA" id="ARBA00022801"/>
    </source>
</evidence>
<evidence type="ECO:0000259" key="6">
    <source>
        <dbReference type="SMART" id="SM00382"/>
    </source>
</evidence>
<evidence type="ECO:0000256" key="2">
    <source>
        <dbReference type="ARBA" id="ARBA00022741"/>
    </source>
</evidence>
<proteinExistence type="inferred from homology"/>
<keyword evidence="2" id="KW-0547">Nucleotide-binding</keyword>
<evidence type="ECO:0000256" key="5">
    <source>
        <dbReference type="ARBA" id="ARBA00023186"/>
    </source>
</evidence>
<dbReference type="InterPro" id="IPR052040">
    <property type="entry name" value="GTPase/Isobutyryl-CoA_mutase"/>
</dbReference>
<keyword evidence="5" id="KW-0143">Chaperone</keyword>
<dbReference type="PANTHER" id="PTHR43087">
    <property type="entry name" value="LYSINE/ARGININE/ORNITHINE TRANSPORT SYSTEM KINASE"/>
    <property type="match status" value="1"/>
</dbReference>
<dbReference type="NCBIfam" id="TIGR00750">
    <property type="entry name" value="lao"/>
    <property type="match status" value="1"/>
</dbReference>